<organism evidence="5 6">
    <name type="scientific">Gigaspora margarita</name>
    <dbReference type="NCBI Taxonomy" id="4874"/>
    <lineage>
        <taxon>Eukaryota</taxon>
        <taxon>Fungi</taxon>
        <taxon>Fungi incertae sedis</taxon>
        <taxon>Mucoromycota</taxon>
        <taxon>Glomeromycotina</taxon>
        <taxon>Glomeromycetes</taxon>
        <taxon>Diversisporales</taxon>
        <taxon>Gigasporaceae</taxon>
        <taxon>Gigaspora</taxon>
    </lineage>
</organism>
<sequence length="279" mass="32471">MVFCLVLGEVPAKEILFVVDITENISTISHFQSAIKKGKEPDLDHFACNTLILWKVINNEDRLKILDNVSCKLDIEQDLGGIKLFSTDGIPKDFYKQQPPSIKILHIIIQVPTTSLYFNYYSLLYGLGGTMLPYSADHKTFENIALNNPDISYRSKVVFSLVKDLIEKKVLLVIIRVSMLWGLIVEMDCSWETFGDVWRRIIHISWVEWIEQCQQAPMILILDDDIQAVLMHFEKLSRVVYKRYQTSILSCLEHMDIIVPIVQEFRLLLRYHYRNAKVF</sequence>
<dbReference type="GO" id="GO:0005576">
    <property type="term" value="C:extracellular region"/>
    <property type="evidence" value="ECO:0007669"/>
    <property type="project" value="UniProtKB-SubCell"/>
</dbReference>
<dbReference type="Proteomes" id="UP000439903">
    <property type="component" value="Unassembled WGS sequence"/>
</dbReference>
<dbReference type="InterPro" id="IPR045379">
    <property type="entry name" value="Crinkler_N"/>
</dbReference>
<protein>
    <submittedName>
        <fullName evidence="5">Crinkler family protein</fullName>
    </submittedName>
</protein>
<proteinExistence type="predicted"/>
<evidence type="ECO:0000256" key="3">
    <source>
        <dbReference type="ARBA" id="ARBA00022525"/>
    </source>
</evidence>
<dbReference type="AlphaFoldDB" id="A0A8H3WXQ3"/>
<evidence type="ECO:0000256" key="2">
    <source>
        <dbReference type="ARBA" id="ARBA00004613"/>
    </source>
</evidence>
<gene>
    <name evidence="5" type="ORF">F8M41_015521</name>
</gene>
<feature type="domain" description="Crinkler effector protein N-terminal" evidence="4">
    <location>
        <begin position="3"/>
        <end position="110"/>
    </location>
</feature>
<dbReference type="GO" id="GO:0043657">
    <property type="term" value="C:host cell"/>
    <property type="evidence" value="ECO:0007669"/>
    <property type="project" value="UniProtKB-SubCell"/>
</dbReference>
<dbReference type="Pfam" id="PF20147">
    <property type="entry name" value="Crinkler"/>
    <property type="match status" value="1"/>
</dbReference>
<dbReference type="EMBL" id="WTPW01003258">
    <property type="protein sequence ID" value="KAF0348912.1"/>
    <property type="molecule type" value="Genomic_DNA"/>
</dbReference>
<comment type="caution">
    <text evidence="5">The sequence shown here is derived from an EMBL/GenBank/DDBJ whole genome shotgun (WGS) entry which is preliminary data.</text>
</comment>
<evidence type="ECO:0000256" key="1">
    <source>
        <dbReference type="ARBA" id="ARBA00004340"/>
    </source>
</evidence>
<comment type="subcellular location">
    <subcellularLocation>
        <location evidence="1">Host cell</location>
    </subcellularLocation>
    <subcellularLocation>
        <location evidence="2">Secreted</location>
    </subcellularLocation>
</comment>
<accession>A0A8H3WXQ3</accession>
<keyword evidence="6" id="KW-1185">Reference proteome</keyword>
<evidence type="ECO:0000313" key="6">
    <source>
        <dbReference type="Proteomes" id="UP000439903"/>
    </source>
</evidence>
<keyword evidence="3" id="KW-0964">Secreted</keyword>
<dbReference type="OrthoDB" id="2415221at2759"/>
<evidence type="ECO:0000259" key="4">
    <source>
        <dbReference type="Pfam" id="PF20147"/>
    </source>
</evidence>
<name>A0A8H3WXQ3_GIGMA</name>
<evidence type="ECO:0000313" key="5">
    <source>
        <dbReference type="EMBL" id="KAF0348912.1"/>
    </source>
</evidence>
<reference evidence="5 6" key="1">
    <citation type="journal article" date="2019" name="Environ. Microbiol.">
        <title>At the nexus of three kingdoms: the genome of the mycorrhizal fungus Gigaspora margarita provides insights into plant, endobacterial and fungal interactions.</title>
        <authorList>
            <person name="Venice F."/>
            <person name="Ghignone S."/>
            <person name="Salvioli di Fossalunga A."/>
            <person name="Amselem J."/>
            <person name="Novero M."/>
            <person name="Xianan X."/>
            <person name="Sedzielewska Toro K."/>
            <person name="Morin E."/>
            <person name="Lipzen A."/>
            <person name="Grigoriev I.V."/>
            <person name="Henrissat B."/>
            <person name="Martin F.M."/>
            <person name="Bonfante P."/>
        </authorList>
    </citation>
    <scope>NUCLEOTIDE SEQUENCE [LARGE SCALE GENOMIC DNA]</scope>
    <source>
        <strain evidence="5 6">BEG34</strain>
    </source>
</reference>